<dbReference type="InterPro" id="IPR052346">
    <property type="entry name" value="O-mannosyl-transferase_TMTC"/>
</dbReference>
<dbReference type="SUPFAM" id="SSF48452">
    <property type="entry name" value="TPR-like"/>
    <property type="match status" value="2"/>
</dbReference>
<sequence length="409" mass="46580">MLNYIRKYLFLLVSVLLYACGQDSRDRSKIPPTPFQTESIQNIASLEALTDAIRSNPSLAENYYKRAIILHKMGDNQKALEDINRADRLKQNTGKYLYIKALILRDMKQYREAYAFAQSAEILNVDTPELYTLLGHLSQQRNDLKNAEQYLAKSLQIAPFDGETYFYQGTLAARKGDTVTAILKMTRALDMKPTFKVGYSTLTDVLKNRRLYDSALAVNKSALAQFPKDADFYVDRGLVFYKFGRLDSSLVYYDKAFAIDSKRFDALLYSATIYFKWKNYTKALEYYEKVLEANPNTPNINYSIALTYEQLGSLNKAEEYLKTAVEKDPNNIPAIIALNRVSGRINSDLGVYEAPIPLPTKRAQGTNVASKPVIEEPKKLLDTSRIRVNIIAPKKKITIKTDTSRKLKL</sequence>
<dbReference type="PROSITE" id="PS50293">
    <property type="entry name" value="TPR_REGION"/>
    <property type="match status" value="1"/>
</dbReference>
<reference evidence="4 5" key="1">
    <citation type="submission" date="2011-07" db="EMBL/GenBank/DDBJ databases">
        <title>The complete genome of chromosome of Emticicia oligotrophica DSM 17448.</title>
        <authorList>
            <consortium name="US DOE Joint Genome Institute (JGI-PGF)"/>
            <person name="Lucas S."/>
            <person name="Han J."/>
            <person name="Lapidus A."/>
            <person name="Bruce D."/>
            <person name="Goodwin L."/>
            <person name="Pitluck S."/>
            <person name="Peters L."/>
            <person name="Kyrpides N."/>
            <person name="Mavromatis K."/>
            <person name="Ivanova N."/>
            <person name="Ovchinnikova G."/>
            <person name="Teshima H."/>
            <person name="Detter J.C."/>
            <person name="Tapia R."/>
            <person name="Han C."/>
            <person name="Land M."/>
            <person name="Hauser L."/>
            <person name="Markowitz V."/>
            <person name="Cheng J.-F."/>
            <person name="Hugenholtz P."/>
            <person name="Woyke T."/>
            <person name="Wu D."/>
            <person name="Tindall B."/>
            <person name="Pomrenke H."/>
            <person name="Brambilla E."/>
            <person name="Klenk H.-P."/>
            <person name="Eisen J.A."/>
        </authorList>
    </citation>
    <scope>NUCLEOTIDE SEQUENCE [LARGE SCALE GENOMIC DNA]</scope>
    <source>
        <strain evidence="4 5">DSM 17448</strain>
    </source>
</reference>
<feature type="repeat" description="TPR" evidence="3">
    <location>
        <begin position="230"/>
        <end position="263"/>
    </location>
</feature>
<proteinExistence type="predicted"/>
<accession>A0ABN4ARH1</accession>
<keyword evidence="1" id="KW-0677">Repeat</keyword>
<dbReference type="PANTHER" id="PTHR44227:SF3">
    <property type="entry name" value="PROTEIN O-MANNOSYL-TRANSFERASE TMTC4"/>
    <property type="match status" value="1"/>
</dbReference>
<feature type="repeat" description="TPR" evidence="3">
    <location>
        <begin position="264"/>
        <end position="297"/>
    </location>
</feature>
<dbReference type="Pfam" id="PF13432">
    <property type="entry name" value="TPR_16"/>
    <property type="match status" value="1"/>
</dbReference>
<keyword evidence="5" id="KW-1185">Reference proteome</keyword>
<dbReference type="Pfam" id="PF14559">
    <property type="entry name" value="TPR_19"/>
    <property type="match status" value="1"/>
</dbReference>
<dbReference type="PANTHER" id="PTHR44227">
    <property type="match status" value="1"/>
</dbReference>
<dbReference type="Pfam" id="PF13181">
    <property type="entry name" value="TPR_8"/>
    <property type="match status" value="2"/>
</dbReference>
<keyword evidence="2 3" id="KW-0802">TPR repeat</keyword>
<feature type="repeat" description="TPR" evidence="3">
    <location>
        <begin position="298"/>
        <end position="331"/>
    </location>
</feature>
<protein>
    <submittedName>
        <fullName evidence="4">Tetratricopeptide TPR_2 repeat-containing protein</fullName>
    </submittedName>
</protein>
<dbReference type="SMART" id="SM00028">
    <property type="entry name" value="TPR"/>
    <property type="match status" value="7"/>
</dbReference>
<dbReference type="RefSeq" id="WP_015030833.1">
    <property type="nucleotide sequence ID" value="NC_018748.1"/>
</dbReference>
<dbReference type="InterPro" id="IPR019734">
    <property type="entry name" value="TPR_rpt"/>
</dbReference>
<evidence type="ECO:0000313" key="5">
    <source>
        <dbReference type="Proteomes" id="UP000002875"/>
    </source>
</evidence>
<evidence type="ECO:0000313" key="4">
    <source>
        <dbReference type="EMBL" id="AFK05145.1"/>
    </source>
</evidence>
<dbReference type="Proteomes" id="UP000002875">
    <property type="component" value="Chromosome"/>
</dbReference>
<organism evidence="4 5">
    <name type="scientific">Emticicia oligotrophica (strain DSM 17448 / CIP 109782 / MTCC 6937 / GPTSA100-15)</name>
    <dbReference type="NCBI Taxonomy" id="929562"/>
    <lineage>
        <taxon>Bacteria</taxon>
        <taxon>Pseudomonadati</taxon>
        <taxon>Bacteroidota</taxon>
        <taxon>Cytophagia</taxon>
        <taxon>Cytophagales</taxon>
        <taxon>Leadbetterellaceae</taxon>
        <taxon>Emticicia</taxon>
    </lineage>
</organism>
<feature type="repeat" description="TPR" evidence="3">
    <location>
        <begin position="128"/>
        <end position="161"/>
    </location>
</feature>
<dbReference type="PROSITE" id="PS50005">
    <property type="entry name" value="TPR"/>
    <property type="match status" value="5"/>
</dbReference>
<dbReference type="EMBL" id="CP002961">
    <property type="protein sequence ID" value="AFK05145.1"/>
    <property type="molecule type" value="Genomic_DNA"/>
</dbReference>
<gene>
    <name evidence="4" type="ordered locus">Emtol_4020</name>
</gene>
<dbReference type="PROSITE" id="PS51257">
    <property type="entry name" value="PROKAR_LIPOPROTEIN"/>
    <property type="match status" value="1"/>
</dbReference>
<feature type="repeat" description="TPR" evidence="3">
    <location>
        <begin position="60"/>
        <end position="93"/>
    </location>
</feature>
<dbReference type="InterPro" id="IPR011990">
    <property type="entry name" value="TPR-like_helical_dom_sf"/>
</dbReference>
<name>A0ABN4ARH1_EMTOG</name>
<evidence type="ECO:0000256" key="1">
    <source>
        <dbReference type="ARBA" id="ARBA00022737"/>
    </source>
</evidence>
<dbReference type="Gene3D" id="1.25.40.10">
    <property type="entry name" value="Tetratricopeptide repeat domain"/>
    <property type="match status" value="3"/>
</dbReference>
<evidence type="ECO:0000256" key="2">
    <source>
        <dbReference type="ARBA" id="ARBA00022803"/>
    </source>
</evidence>
<evidence type="ECO:0000256" key="3">
    <source>
        <dbReference type="PROSITE-ProRule" id="PRU00339"/>
    </source>
</evidence>